<dbReference type="SUPFAM" id="SSF53850">
    <property type="entry name" value="Periplasmic binding protein-like II"/>
    <property type="match status" value="1"/>
</dbReference>
<protein>
    <submittedName>
        <fullName evidence="3">Tripartite tricarboxylate transporter substrate binding protein</fullName>
    </submittedName>
</protein>
<dbReference type="Proteomes" id="UP001501588">
    <property type="component" value="Unassembled WGS sequence"/>
</dbReference>
<dbReference type="InterPro" id="IPR042100">
    <property type="entry name" value="Bug_dom1"/>
</dbReference>
<dbReference type="PIRSF" id="PIRSF017082">
    <property type="entry name" value="YflP"/>
    <property type="match status" value="1"/>
</dbReference>
<evidence type="ECO:0000256" key="2">
    <source>
        <dbReference type="SAM" id="SignalP"/>
    </source>
</evidence>
<accession>A0ABN1F6U9</accession>
<keyword evidence="2" id="KW-0732">Signal</keyword>
<dbReference type="PANTHER" id="PTHR42928">
    <property type="entry name" value="TRICARBOXYLATE-BINDING PROTEIN"/>
    <property type="match status" value="1"/>
</dbReference>
<dbReference type="InterPro" id="IPR005064">
    <property type="entry name" value="BUG"/>
</dbReference>
<keyword evidence="4" id="KW-1185">Reference proteome</keyword>
<dbReference type="PANTHER" id="PTHR42928:SF5">
    <property type="entry name" value="BLR1237 PROTEIN"/>
    <property type="match status" value="1"/>
</dbReference>
<gene>
    <name evidence="3" type="ORF">GCM10009416_22860</name>
</gene>
<dbReference type="EMBL" id="BAAAFZ010000028">
    <property type="protein sequence ID" value="GAA0583862.1"/>
    <property type="molecule type" value="Genomic_DNA"/>
</dbReference>
<organism evidence="3 4">
    <name type="scientific">Craurococcus roseus</name>
    <dbReference type="NCBI Taxonomy" id="77585"/>
    <lineage>
        <taxon>Bacteria</taxon>
        <taxon>Pseudomonadati</taxon>
        <taxon>Pseudomonadota</taxon>
        <taxon>Alphaproteobacteria</taxon>
        <taxon>Acetobacterales</taxon>
        <taxon>Acetobacteraceae</taxon>
        <taxon>Craurococcus</taxon>
    </lineage>
</organism>
<evidence type="ECO:0000313" key="4">
    <source>
        <dbReference type="Proteomes" id="UP001501588"/>
    </source>
</evidence>
<feature type="signal peptide" evidence="2">
    <location>
        <begin position="1"/>
        <end position="24"/>
    </location>
</feature>
<dbReference type="Gene3D" id="3.40.190.10">
    <property type="entry name" value="Periplasmic binding protein-like II"/>
    <property type="match status" value="1"/>
</dbReference>
<dbReference type="Gene3D" id="3.40.190.150">
    <property type="entry name" value="Bordetella uptake gene, domain 1"/>
    <property type="match status" value="1"/>
</dbReference>
<evidence type="ECO:0000313" key="3">
    <source>
        <dbReference type="EMBL" id="GAA0583862.1"/>
    </source>
</evidence>
<proteinExistence type="inferred from homology"/>
<dbReference type="Pfam" id="PF03401">
    <property type="entry name" value="TctC"/>
    <property type="match status" value="1"/>
</dbReference>
<evidence type="ECO:0000256" key="1">
    <source>
        <dbReference type="ARBA" id="ARBA00006987"/>
    </source>
</evidence>
<reference evidence="3 4" key="1">
    <citation type="journal article" date="2019" name="Int. J. Syst. Evol. Microbiol.">
        <title>The Global Catalogue of Microorganisms (GCM) 10K type strain sequencing project: providing services to taxonomists for standard genome sequencing and annotation.</title>
        <authorList>
            <consortium name="The Broad Institute Genomics Platform"/>
            <consortium name="The Broad Institute Genome Sequencing Center for Infectious Disease"/>
            <person name="Wu L."/>
            <person name="Ma J."/>
        </authorList>
    </citation>
    <scope>NUCLEOTIDE SEQUENCE [LARGE SCALE GENOMIC DNA]</scope>
    <source>
        <strain evidence="3 4">JCM 9933</strain>
    </source>
</reference>
<dbReference type="CDD" id="cd07012">
    <property type="entry name" value="PBP2_Bug_TTT"/>
    <property type="match status" value="1"/>
</dbReference>
<comment type="similarity">
    <text evidence="1">Belongs to the UPF0065 (bug) family.</text>
</comment>
<comment type="caution">
    <text evidence="3">The sequence shown here is derived from an EMBL/GenBank/DDBJ whole genome shotgun (WGS) entry which is preliminary data.</text>
</comment>
<dbReference type="RefSeq" id="WP_343895427.1">
    <property type="nucleotide sequence ID" value="NZ_BAAAFZ010000028.1"/>
</dbReference>
<feature type="chain" id="PRO_5045077243" evidence="2">
    <location>
        <begin position="25"/>
        <end position="327"/>
    </location>
</feature>
<name>A0ABN1F6U9_9PROT</name>
<sequence length="327" mass="33568">MHRRRMPKLALALTALAAAAAAPAATAQWAPDRPARILVGFAAGGTGDLVARTVAEVAAPRLGQPVVVENRAGANGMIAAEAAARAAPDGLTMLLCPTGNMTILPELPGARLPVDVRTELVPVANVALSTYGMVVGAAAPWRTVAEFVEAAKARPGALSFASVGTGSAQHLAGERLKRAAGVELLHVAYRGASLAAVDLIARRADAMITNLGDVARQVQGGELRLLALGDAAGHPLFPDAPKLGDTLPGLEVTSWLGICGPRGLPPETVAAWSRAILDGLAEPAIARRLADNGLRPLPEGPEAFAARMARDRAAWGEVIRAAGIKTE</sequence>